<proteinExistence type="predicted"/>
<evidence type="ECO:0000313" key="7">
    <source>
        <dbReference type="Proteomes" id="UP001597018"/>
    </source>
</evidence>
<gene>
    <name evidence="6" type="ORF">ACFQ16_06955</name>
</gene>
<protein>
    <submittedName>
        <fullName evidence="6">Zf-HC2 domain-containing protein</fullName>
    </submittedName>
</protein>
<feature type="compositionally biased region" description="Basic and acidic residues" evidence="3">
    <location>
        <begin position="199"/>
        <end position="208"/>
    </location>
</feature>
<organism evidence="6 7">
    <name type="scientific">Saccharopolyspora rosea</name>
    <dbReference type="NCBI Taxonomy" id="524884"/>
    <lineage>
        <taxon>Bacteria</taxon>
        <taxon>Bacillati</taxon>
        <taxon>Actinomycetota</taxon>
        <taxon>Actinomycetes</taxon>
        <taxon>Pseudonocardiales</taxon>
        <taxon>Pseudonocardiaceae</taxon>
        <taxon>Saccharopolyspora</taxon>
    </lineage>
</organism>
<evidence type="ECO:0000256" key="1">
    <source>
        <dbReference type="ARBA" id="ARBA00023015"/>
    </source>
</evidence>
<reference evidence="7" key="1">
    <citation type="journal article" date="2019" name="Int. J. Syst. Evol. Microbiol.">
        <title>The Global Catalogue of Microorganisms (GCM) 10K type strain sequencing project: providing services to taxonomists for standard genome sequencing and annotation.</title>
        <authorList>
            <consortium name="The Broad Institute Genomics Platform"/>
            <consortium name="The Broad Institute Genome Sequencing Center for Infectious Disease"/>
            <person name="Wu L."/>
            <person name="Ma J."/>
        </authorList>
    </citation>
    <scope>NUCLEOTIDE SEQUENCE [LARGE SCALE GENOMIC DNA]</scope>
    <source>
        <strain evidence="7">CCUG 56401</strain>
    </source>
</reference>
<dbReference type="EMBL" id="JBHTIW010000003">
    <property type="protein sequence ID" value="MFD0919476.1"/>
    <property type="molecule type" value="Genomic_DNA"/>
</dbReference>
<feature type="transmembrane region" description="Helical" evidence="4">
    <location>
        <begin position="125"/>
        <end position="141"/>
    </location>
</feature>
<dbReference type="Proteomes" id="UP001597018">
    <property type="component" value="Unassembled WGS sequence"/>
</dbReference>
<feature type="transmembrane region" description="Helical" evidence="4">
    <location>
        <begin position="148"/>
        <end position="166"/>
    </location>
</feature>
<dbReference type="Pfam" id="PF13490">
    <property type="entry name" value="zf-HC2"/>
    <property type="match status" value="1"/>
</dbReference>
<keyword evidence="4" id="KW-0812">Transmembrane</keyword>
<feature type="region of interest" description="Disordered" evidence="3">
    <location>
        <begin position="199"/>
        <end position="249"/>
    </location>
</feature>
<keyword evidence="1" id="KW-0805">Transcription regulation</keyword>
<feature type="domain" description="Putative zinc-finger" evidence="5">
    <location>
        <begin position="3"/>
        <end position="37"/>
    </location>
</feature>
<accession>A0ABW3FLU4</accession>
<name>A0ABW3FLU4_9PSEU</name>
<evidence type="ECO:0000256" key="3">
    <source>
        <dbReference type="SAM" id="MobiDB-lite"/>
    </source>
</evidence>
<feature type="transmembrane region" description="Helical" evidence="4">
    <location>
        <begin position="84"/>
        <end position="105"/>
    </location>
</feature>
<keyword evidence="4" id="KW-1133">Transmembrane helix</keyword>
<evidence type="ECO:0000256" key="2">
    <source>
        <dbReference type="ARBA" id="ARBA00023163"/>
    </source>
</evidence>
<feature type="compositionally biased region" description="Basic and acidic residues" evidence="3">
    <location>
        <begin position="229"/>
        <end position="240"/>
    </location>
</feature>
<keyword evidence="2" id="KW-0804">Transcription</keyword>
<evidence type="ECO:0000256" key="4">
    <source>
        <dbReference type="SAM" id="Phobius"/>
    </source>
</evidence>
<keyword evidence="7" id="KW-1185">Reference proteome</keyword>
<dbReference type="RefSeq" id="WP_263252702.1">
    <property type="nucleotide sequence ID" value="NZ_BAABLT010000001.1"/>
</dbReference>
<evidence type="ECO:0000313" key="6">
    <source>
        <dbReference type="EMBL" id="MFD0919476.1"/>
    </source>
</evidence>
<comment type="caution">
    <text evidence="6">The sequence shown here is derived from an EMBL/GenBank/DDBJ whole genome shotgun (WGS) entry which is preliminary data.</text>
</comment>
<dbReference type="Gene3D" id="1.10.10.1320">
    <property type="entry name" value="Anti-sigma factor, zinc-finger domain"/>
    <property type="match status" value="1"/>
</dbReference>
<sequence>MDCNTYREALSALLDGESSPIPEEQVEAHVAECPACRSWQRRATALTRAMRLRPAEPTPDLARSVLDAAGPLLRRRRARRWPRVLLGCVAVCQLALGAAQALGWGHGGHEHAAGEWMAGHLFNESTSWNLALGLGMLWTAWRVRASSGLLPVLTAFLVVLTGFSIGDLVGGAVTVDRLATHGLLVLGLVLLLVVHRDHARRPGDRPPGDTRGSGRAGPPAPFDDPAAEDVPRFPEGRRDLGPTGHRRAG</sequence>
<dbReference type="InterPro" id="IPR041916">
    <property type="entry name" value="Anti_sigma_zinc_sf"/>
</dbReference>
<evidence type="ECO:0000259" key="5">
    <source>
        <dbReference type="Pfam" id="PF13490"/>
    </source>
</evidence>
<dbReference type="InterPro" id="IPR027383">
    <property type="entry name" value="Znf_put"/>
</dbReference>
<feature type="transmembrane region" description="Helical" evidence="4">
    <location>
        <begin position="178"/>
        <end position="195"/>
    </location>
</feature>
<keyword evidence="4" id="KW-0472">Membrane</keyword>